<protein>
    <recommendedName>
        <fullName evidence="4">Tetratricopeptide repeat protein</fullName>
    </recommendedName>
</protein>
<dbReference type="EMBL" id="CP029192">
    <property type="protein sequence ID" value="QES33979.1"/>
    <property type="molecule type" value="Genomic_DNA"/>
</dbReference>
<dbReference type="Proteomes" id="UP000322927">
    <property type="component" value="Chromosome"/>
</dbReference>
<dbReference type="SUPFAM" id="SSF48452">
    <property type="entry name" value="TPR-like"/>
    <property type="match status" value="1"/>
</dbReference>
<dbReference type="OrthoDB" id="56388at2"/>
<dbReference type="InterPro" id="IPR011990">
    <property type="entry name" value="TPR-like_helical_dom_sf"/>
</dbReference>
<dbReference type="AlphaFoldDB" id="A0A5P2C028"/>
<evidence type="ECO:0000313" key="3">
    <source>
        <dbReference type="Proteomes" id="UP000322927"/>
    </source>
</evidence>
<sequence>MGPQGATRNLHARARQERRRSPEPPELPEHHELLGDILRLDAEPYGRARTARAEELADAAAATGDRPLLVAALTLLVHSYSFGGECARTFVPFRRLLRLYDENPADFGEDDVRRLHWMFKWVVTDARQQPDVPLAEAEGWLTRMRRRYRAAGYSERAVHGAEFRLARHLGDRARATRAYAAWTAAVRDDMADCLACEYATEGLRQLDLGDDLAALDGWGPVLGGTHSCHREPHETLARSLLPLVRTGRTDRARDHHLRGYRMVRSDEAFGPVVGLHVEFCALTGNEPSGLRILGEQGRRWADTGDPLDHLEWLVGAALLMRRAVETGHAERQVPGPPGRAWTAAALLDHTRDAALGLAARFDRRNGTTTVSEGARARMAAQPLVDGLPLHIRTARPAPAPHHDSASTLSPLDRARLCLTLAESLTPSDDWADGTGPRAERLLTDAAHFAGLPGGSPHIGALARLRLGGLHCEAGRHEEAVEVLESVLPDLGDDHEPADRAQAHTWLARSHLRTHQPALAAVQFMRAAELTRASPGGRHEEASLTQQAARALSRAGQPAEAGRAYARAEELWRALGEHGALVRAQRARAWETLAAHGLAAADTVMAEALDTNLRRAEEAEQDPERTELHVELGRTHAQLARLAMEHADGPPLAGWGTPEQCAANVRAFATALGHTERAIEALRACGGPGLADLHPTELLAVRLEFVLDRREEAATRARALAAAVRARPDPDGTLASLAEECDLLAGAGRTPPE</sequence>
<evidence type="ECO:0000313" key="2">
    <source>
        <dbReference type="EMBL" id="QES33979.1"/>
    </source>
</evidence>
<evidence type="ECO:0000256" key="1">
    <source>
        <dbReference type="SAM" id="MobiDB-lite"/>
    </source>
</evidence>
<gene>
    <name evidence="2" type="ORF">DEJ48_11745</name>
</gene>
<accession>A0A5P2C028</accession>
<dbReference type="RefSeq" id="WP_150216083.1">
    <property type="nucleotide sequence ID" value="NZ_CP029192.1"/>
</dbReference>
<feature type="region of interest" description="Disordered" evidence="1">
    <location>
        <begin position="1"/>
        <end position="29"/>
    </location>
</feature>
<dbReference type="Gene3D" id="1.25.40.10">
    <property type="entry name" value="Tetratricopeptide repeat domain"/>
    <property type="match status" value="1"/>
</dbReference>
<reference evidence="2 3" key="1">
    <citation type="submission" date="2018-05" db="EMBL/GenBank/DDBJ databases">
        <title>Streptomyces venezuelae.</title>
        <authorList>
            <person name="Kim W."/>
            <person name="Lee N."/>
            <person name="Cho B.-K."/>
        </authorList>
    </citation>
    <scope>NUCLEOTIDE SEQUENCE [LARGE SCALE GENOMIC DNA]</scope>
    <source>
        <strain evidence="2 3">ATCC 14584</strain>
    </source>
</reference>
<organism evidence="2 3">
    <name type="scientific">Streptomyces venezuelae</name>
    <dbReference type="NCBI Taxonomy" id="54571"/>
    <lineage>
        <taxon>Bacteria</taxon>
        <taxon>Bacillati</taxon>
        <taxon>Actinomycetota</taxon>
        <taxon>Actinomycetes</taxon>
        <taxon>Kitasatosporales</taxon>
        <taxon>Streptomycetaceae</taxon>
        <taxon>Streptomyces</taxon>
    </lineage>
</organism>
<proteinExistence type="predicted"/>
<evidence type="ECO:0008006" key="4">
    <source>
        <dbReference type="Google" id="ProtNLM"/>
    </source>
</evidence>
<feature type="compositionally biased region" description="Basic and acidic residues" evidence="1">
    <location>
        <begin position="19"/>
        <end position="29"/>
    </location>
</feature>
<name>A0A5P2C028_STRVZ</name>